<sequence length="95" mass="10809">MWRLKSWVTIQGLPPAHNFFPPGSKKVHGLSTADRSPTELYIPPPCLTVTNQHHILYTASQCCGHSMQTCILFLAVCLGFYINVRRHQQFPCRTL</sequence>
<accession>A0AAV3AJC5</accession>
<keyword evidence="1" id="KW-1133">Transmembrane helix</keyword>
<dbReference type="AlphaFoldDB" id="A0AAV3AJC5"/>
<evidence type="ECO:0000256" key="1">
    <source>
        <dbReference type="SAM" id="Phobius"/>
    </source>
</evidence>
<comment type="caution">
    <text evidence="2">The sequence shown here is derived from an EMBL/GenBank/DDBJ whole genome shotgun (WGS) entry which is preliminary data.</text>
</comment>
<evidence type="ECO:0000313" key="2">
    <source>
        <dbReference type="EMBL" id="DBA25130.1"/>
    </source>
</evidence>
<dbReference type="Proteomes" id="UP001181693">
    <property type="component" value="Unassembled WGS sequence"/>
</dbReference>
<evidence type="ECO:0000313" key="3">
    <source>
        <dbReference type="Proteomes" id="UP001181693"/>
    </source>
</evidence>
<feature type="transmembrane region" description="Helical" evidence="1">
    <location>
        <begin position="66"/>
        <end position="84"/>
    </location>
</feature>
<keyword evidence="1" id="KW-0472">Membrane</keyword>
<protein>
    <submittedName>
        <fullName evidence="2">Uncharacterized protein</fullName>
    </submittedName>
</protein>
<reference evidence="2" key="1">
    <citation type="thesis" date="2020" institute="ProQuest LLC" country="789 East Eisenhower Parkway, Ann Arbor, MI, USA">
        <title>Comparative Genomics and Chromosome Evolution.</title>
        <authorList>
            <person name="Mudd A.B."/>
        </authorList>
    </citation>
    <scope>NUCLEOTIDE SEQUENCE</scope>
    <source>
        <strain evidence="2">1538</strain>
        <tissue evidence="2">Blood</tissue>
    </source>
</reference>
<gene>
    <name evidence="2" type="ORF">GDO54_012697</name>
</gene>
<proteinExistence type="predicted"/>
<dbReference type="EMBL" id="DYDO01000005">
    <property type="protein sequence ID" value="DBA25130.1"/>
    <property type="molecule type" value="Genomic_DNA"/>
</dbReference>
<organism evidence="2 3">
    <name type="scientific">Pyxicephalus adspersus</name>
    <name type="common">African bullfrog</name>
    <dbReference type="NCBI Taxonomy" id="30357"/>
    <lineage>
        <taxon>Eukaryota</taxon>
        <taxon>Metazoa</taxon>
        <taxon>Chordata</taxon>
        <taxon>Craniata</taxon>
        <taxon>Vertebrata</taxon>
        <taxon>Euteleostomi</taxon>
        <taxon>Amphibia</taxon>
        <taxon>Batrachia</taxon>
        <taxon>Anura</taxon>
        <taxon>Neobatrachia</taxon>
        <taxon>Ranoidea</taxon>
        <taxon>Pyxicephalidae</taxon>
        <taxon>Pyxicephalinae</taxon>
        <taxon>Pyxicephalus</taxon>
    </lineage>
</organism>
<name>A0AAV3AJC5_PYXAD</name>
<keyword evidence="3" id="KW-1185">Reference proteome</keyword>
<keyword evidence="1" id="KW-0812">Transmembrane</keyword>